<dbReference type="RefSeq" id="WP_353497464.1">
    <property type="nucleotide sequence ID" value="NZ_CP115920.1"/>
</dbReference>
<evidence type="ECO:0000313" key="6">
    <source>
        <dbReference type="EMBL" id="XCD16155.1"/>
    </source>
</evidence>
<sequence>MKKTLISLSVAMLGACSQLPDNALLLSLEDQQVAFAANEQGLLIAEKKLDKGSYTFSIGDNAQTCGSNFSLAEDARIKFNRPLKLDDCAGESAIPMRVFKANTYQFTLNPANNELTVKVKPKQSNDFTSTCPVATDSPKVIDVSATFADGTVLRDALSGQQATVSSGKIALQPGANSQGLLLLEPAEQAPKAEFDWDNATVYFVMTDRFYNGNLDNDNSYGRSKDGKHEIGTFHGGDLAGLTKKLDYIESLGVNAIWITSPLEQIHGWVGGGDKGDFKHYGYHGYYHQDWTKLDANMGTEEELRQFVDTAHEKGIRIVWDVVMNHTGYATLADMQEFGFGKLYLSDEEAKKELGENWTDWQPKSGQSWHSFNDYIKYSDDEAWEKWWGKDWIRTDIGDYDAPGYNDRTMSLNFLPDLKTESTQKTGLPNFYRSKETNAKDVQATPSDHLITWLTDWVREYGIDGFRVDTAKHVEMESWAKLKQASNEALAEWKQNNPDKALDDKPFWMTGEVWAHSVVKSPYFDNGFDSIINFEFQGDVAPKALKCFANLDSDFQRYAERINSDSEFNVLSYLSSHDTSLFWASRSRSIDDQMRAANALMLSPGAVQIYYGDEIARDLGVSGSDSHQGTRSDMPWDRITGQREALLKHWQALGDFRLRHPAVAKGQHITHQREGYYAFERRYQDDKILIVYTGE</sequence>
<feature type="active site" description="Nucleophile" evidence="1">
    <location>
        <position position="468"/>
    </location>
</feature>
<keyword evidence="2" id="KW-0106">Calcium</keyword>
<name>A0AAU8BIY9_9VIBR</name>
<dbReference type="PIRSF" id="PIRSF036917">
    <property type="entry name" value="Alph_amls_MalS"/>
    <property type="match status" value="1"/>
</dbReference>
<evidence type="ECO:0000259" key="5">
    <source>
        <dbReference type="SMART" id="SM00642"/>
    </source>
</evidence>
<dbReference type="NCBIfam" id="NF007060">
    <property type="entry name" value="PRK09505.2-5"/>
    <property type="match status" value="1"/>
</dbReference>
<keyword evidence="2" id="KW-0479">Metal-binding</keyword>
<protein>
    <submittedName>
        <fullName evidence="6">Alpha-amylase</fullName>
        <ecNumber evidence="6">3.2.1.1</ecNumber>
    </submittedName>
</protein>
<evidence type="ECO:0000256" key="2">
    <source>
        <dbReference type="PIRSR" id="PIRSR036917-2"/>
    </source>
</evidence>
<dbReference type="GO" id="GO:0005509">
    <property type="term" value="F:calcium ion binding"/>
    <property type="evidence" value="ECO:0007669"/>
    <property type="project" value="InterPro"/>
</dbReference>
<dbReference type="AlphaFoldDB" id="A0AAU8BIY9"/>
<evidence type="ECO:0000256" key="3">
    <source>
        <dbReference type="PIRSR" id="PIRSR036917-3"/>
    </source>
</evidence>
<evidence type="ECO:0000256" key="4">
    <source>
        <dbReference type="PIRSR" id="PIRSR036917-4"/>
    </source>
</evidence>
<keyword evidence="4" id="KW-1015">Disulfide bond</keyword>
<accession>A0AAU8BIY9</accession>
<dbReference type="InterPro" id="IPR017853">
    <property type="entry name" value="GH"/>
</dbReference>
<reference evidence="6" key="1">
    <citation type="submission" date="2023-01" db="EMBL/GenBank/DDBJ databases">
        <title>Vibrio sp. CB1-14 genome sequencing.</title>
        <authorList>
            <person name="Otstavnykh N."/>
            <person name="Isaeva M."/>
            <person name="Meleshko D."/>
        </authorList>
    </citation>
    <scope>NUCLEOTIDE SEQUENCE</scope>
    <source>
        <strain evidence="6">CB1-14</strain>
    </source>
</reference>
<dbReference type="PANTHER" id="PTHR10357">
    <property type="entry name" value="ALPHA-AMYLASE FAMILY MEMBER"/>
    <property type="match status" value="1"/>
</dbReference>
<dbReference type="PROSITE" id="PS51257">
    <property type="entry name" value="PROKAR_LIPOPROTEIN"/>
    <property type="match status" value="1"/>
</dbReference>
<dbReference type="EMBL" id="CP115920">
    <property type="protein sequence ID" value="XCD16155.1"/>
    <property type="molecule type" value="Genomic_DNA"/>
</dbReference>
<keyword evidence="6" id="KW-0378">Hydrolase</keyword>
<dbReference type="GO" id="GO:0009313">
    <property type="term" value="P:oligosaccharide catabolic process"/>
    <property type="evidence" value="ECO:0007669"/>
    <property type="project" value="InterPro"/>
</dbReference>
<dbReference type="GO" id="GO:0042597">
    <property type="term" value="C:periplasmic space"/>
    <property type="evidence" value="ECO:0007669"/>
    <property type="project" value="InterPro"/>
</dbReference>
<keyword evidence="6" id="KW-0326">Glycosidase</keyword>
<feature type="domain" description="Glycosyl hydrolase family 13 catalytic" evidence="5">
    <location>
        <begin position="203"/>
        <end position="656"/>
    </location>
</feature>
<feature type="binding site" evidence="2">
    <location>
        <position position="472"/>
    </location>
    <ligand>
        <name>Ca(2+)</name>
        <dbReference type="ChEBI" id="CHEBI:29108"/>
    </ligand>
</feature>
<dbReference type="SMART" id="SM00642">
    <property type="entry name" value="Aamy"/>
    <property type="match status" value="1"/>
</dbReference>
<feature type="site" description="Transition state stabilizer" evidence="3">
    <location>
        <position position="577"/>
    </location>
</feature>
<dbReference type="EC" id="3.2.1.1" evidence="6"/>
<dbReference type="NCBIfam" id="NF007059">
    <property type="entry name" value="PRK09505.2-4"/>
    <property type="match status" value="1"/>
</dbReference>
<dbReference type="InterPro" id="IPR006047">
    <property type="entry name" value="GH13_cat_dom"/>
</dbReference>
<dbReference type="SUPFAM" id="SSF51445">
    <property type="entry name" value="(Trans)glycosidases"/>
    <property type="match status" value="1"/>
</dbReference>
<feature type="binding site" evidence="2">
    <location>
        <position position="324"/>
    </location>
    <ligand>
        <name>Ca(2+)</name>
        <dbReference type="ChEBI" id="CHEBI:29108"/>
    </ligand>
</feature>
<dbReference type="GO" id="GO:0030980">
    <property type="term" value="P:alpha-glucan catabolic process"/>
    <property type="evidence" value="ECO:0007669"/>
    <property type="project" value="InterPro"/>
</dbReference>
<dbReference type="InterPro" id="IPR014635">
    <property type="entry name" value="A_amylase_MalS"/>
</dbReference>
<comment type="cofactor">
    <cofactor evidence="2">
        <name>Ca(2+)</name>
        <dbReference type="ChEBI" id="CHEBI:29108"/>
    </cofactor>
    <text evidence="2">Binds 1 Ca(2+) ion per subunit.</text>
</comment>
<feature type="disulfide bond" evidence="4">
    <location>
        <begin position="131"/>
        <end position="546"/>
    </location>
</feature>
<dbReference type="NCBIfam" id="NF007057">
    <property type="entry name" value="PRK09505.2-2"/>
    <property type="match status" value="1"/>
</dbReference>
<dbReference type="Pfam" id="PF00128">
    <property type="entry name" value="Alpha-amylase"/>
    <property type="match status" value="2"/>
</dbReference>
<dbReference type="GO" id="GO:0004556">
    <property type="term" value="F:alpha-amylase activity"/>
    <property type="evidence" value="ECO:0007669"/>
    <property type="project" value="UniProtKB-EC"/>
</dbReference>
<dbReference type="PANTHER" id="PTHR10357:SF209">
    <property type="entry name" value="PERIPLASMIC ALPHA-AMYLASE"/>
    <property type="match status" value="1"/>
</dbReference>
<gene>
    <name evidence="6" type="ORF">PG915_00695</name>
</gene>
<evidence type="ECO:0000256" key="1">
    <source>
        <dbReference type="PIRSR" id="PIRSR036917-1"/>
    </source>
</evidence>
<dbReference type="KEGG" id="vck:PG915_00695"/>
<dbReference type="NCBIfam" id="NF007052">
    <property type="entry name" value="PRK09505.1-2"/>
    <property type="match status" value="1"/>
</dbReference>
<dbReference type="Gene3D" id="3.20.20.80">
    <property type="entry name" value="Glycosidases"/>
    <property type="match status" value="1"/>
</dbReference>
<feature type="active site" description="Proton donor" evidence="1">
    <location>
        <position position="511"/>
    </location>
</feature>
<organism evidence="6">
    <name type="scientific">Vibrio chaetopteri</name>
    <dbReference type="NCBI Taxonomy" id="3016528"/>
    <lineage>
        <taxon>Bacteria</taxon>
        <taxon>Pseudomonadati</taxon>
        <taxon>Pseudomonadota</taxon>
        <taxon>Gammaproteobacteria</taxon>
        <taxon>Vibrionales</taxon>
        <taxon>Vibrionaceae</taxon>
        <taxon>Vibrio</taxon>
    </lineage>
</organism>
<proteinExistence type="predicted"/>